<evidence type="ECO:0000313" key="1">
    <source>
        <dbReference type="EMBL" id="QDY68626.1"/>
    </source>
</evidence>
<dbReference type="SUPFAM" id="SSF55961">
    <property type="entry name" value="Bet v1-like"/>
    <property type="match status" value="1"/>
</dbReference>
<dbReference type="Proteomes" id="UP000318483">
    <property type="component" value="Chromosome"/>
</dbReference>
<keyword evidence="2" id="KW-1185">Reference proteome</keyword>
<dbReference type="Pfam" id="PF10604">
    <property type="entry name" value="Polyketide_cyc2"/>
    <property type="match status" value="1"/>
</dbReference>
<dbReference type="OrthoDB" id="7860307at2"/>
<proteinExistence type="predicted"/>
<accession>A0A5B8I7V5</accession>
<dbReference type="InterPro" id="IPR019587">
    <property type="entry name" value="Polyketide_cyclase/dehydratase"/>
</dbReference>
<name>A0A5B8I7V5_9RHOB</name>
<protein>
    <submittedName>
        <fullName evidence="1">SRPBCC family protein</fullName>
    </submittedName>
</protein>
<dbReference type="Gene3D" id="3.30.530.20">
    <property type="match status" value="1"/>
</dbReference>
<dbReference type="CDD" id="cd07812">
    <property type="entry name" value="SRPBCC"/>
    <property type="match status" value="1"/>
</dbReference>
<dbReference type="InterPro" id="IPR023393">
    <property type="entry name" value="START-like_dom_sf"/>
</dbReference>
<dbReference type="AlphaFoldDB" id="A0A5B8I7V5"/>
<reference evidence="1 2" key="1">
    <citation type="submission" date="2019-07" db="EMBL/GenBank/DDBJ databases">
        <title>Litoreibacter alkalisoli sp. nov., isolated from saline-alkaline soil.</title>
        <authorList>
            <person name="Wang S."/>
            <person name="Xu L."/>
            <person name="Xing Y.-T."/>
            <person name="Sun J.-Q."/>
        </authorList>
    </citation>
    <scope>NUCLEOTIDE SEQUENCE [LARGE SCALE GENOMIC DNA]</scope>
    <source>
        <strain evidence="1 2">LN3S51</strain>
    </source>
</reference>
<sequence>MGRHSDVKLTASAEIDASAEIAFARMSDFDGFLGVLTDQGTFLQRRNAPDPITVGTTWSGQLDIRGAVRDIDVELTGLERPRFYELAAHGGGLQATMRVDVIAEGADASRALVAIDLTPVSLAGRIVLQSVKVMHRKLEKRLRSRLRRFARYITE</sequence>
<dbReference type="EMBL" id="CP042261">
    <property type="protein sequence ID" value="QDY68626.1"/>
    <property type="molecule type" value="Genomic_DNA"/>
</dbReference>
<evidence type="ECO:0000313" key="2">
    <source>
        <dbReference type="Proteomes" id="UP000318483"/>
    </source>
</evidence>
<gene>
    <name evidence="1" type="ORF">FPZ52_02660</name>
</gene>
<organism evidence="1 2">
    <name type="scientific">Qingshengfaniella alkalisoli</name>
    <dbReference type="NCBI Taxonomy" id="2599296"/>
    <lineage>
        <taxon>Bacteria</taxon>
        <taxon>Pseudomonadati</taxon>
        <taxon>Pseudomonadota</taxon>
        <taxon>Alphaproteobacteria</taxon>
        <taxon>Rhodobacterales</taxon>
        <taxon>Paracoccaceae</taxon>
        <taxon>Qingshengfaniella</taxon>
    </lineage>
</organism>
<dbReference type="KEGG" id="lit:FPZ52_02660"/>